<evidence type="ECO:0000256" key="1">
    <source>
        <dbReference type="SAM" id="Phobius"/>
    </source>
</evidence>
<keyword evidence="1" id="KW-1133">Transmembrane helix</keyword>
<feature type="transmembrane region" description="Helical" evidence="1">
    <location>
        <begin position="12"/>
        <end position="31"/>
    </location>
</feature>
<keyword evidence="3" id="KW-1185">Reference proteome</keyword>
<keyword evidence="1" id="KW-0472">Membrane</keyword>
<reference evidence="2 3" key="1">
    <citation type="submission" date="2022-12" db="EMBL/GenBank/DDBJ databases">
        <title>Genomic features and morphological characterization of a novel Knufia sp. strain isolated from spacecraft assembly facility.</title>
        <authorList>
            <person name="Teixeira M."/>
            <person name="Chander A.M."/>
            <person name="Stajich J.E."/>
            <person name="Venkateswaran K."/>
        </authorList>
    </citation>
    <scope>NUCLEOTIDE SEQUENCE [LARGE SCALE GENOMIC DNA]</scope>
    <source>
        <strain evidence="2 3">FJI-L2-BK-P2</strain>
    </source>
</reference>
<evidence type="ECO:0000313" key="2">
    <source>
        <dbReference type="EMBL" id="KAK5954340.1"/>
    </source>
</evidence>
<protein>
    <submittedName>
        <fullName evidence="2">Uncharacterized protein</fullName>
    </submittedName>
</protein>
<name>A0AAN8EHS3_9EURO</name>
<evidence type="ECO:0000313" key="3">
    <source>
        <dbReference type="Proteomes" id="UP001316803"/>
    </source>
</evidence>
<proteinExistence type="predicted"/>
<dbReference type="Proteomes" id="UP001316803">
    <property type="component" value="Unassembled WGS sequence"/>
</dbReference>
<organism evidence="2 3">
    <name type="scientific">Knufia fluminis</name>
    <dbReference type="NCBI Taxonomy" id="191047"/>
    <lineage>
        <taxon>Eukaryota</taxon>
        <taxon>Fungi</taxon>
        <taxon>Dikarya</taxon>
        <taxon>Ascomycota</taxon>
        <taxon>Pezizomycotina</taxon>
        <taxon>Eurotiomycetes</taxon>
        <taxon>Chaetothyriomycetidae</taxon>
        <taxon>Chaetothyriales</taxon>
        <taxon>Trichomeriaceae</taxon>
        <taxon>Knufia</taxon>
    </lineage>
</organism>
<gene>
    <name evidence="2" type="ORF">OHC33_004913</name>
</gene>
<comment type="caution">
    <text evidence="2">The sequence shown here is derived from an EMBL/GenBank/DDBJ whole genome shotgun (WGS) entry which is preliminary data.</text>
</comment>
<keyword evidence="1" id="KW-0812">Transmembrane</keyword>
<dbReference type="AlphaFoldDB" id="A0AAN8EHS3"/>
<accession>A0AAN8EHS3</accession>
<dbReference type="EMBL" id="JAKLMC020000009">
    <property type="protein sequence ID" value="KAK5954340.1"/>
    <property type="molecule type" value="Genomic_DNA"/>
</dbReference>
<sequence length="414" mass="47661">MVVAGSRNPLNRLYLAIGITLSIILISYLTFGQPKKHIATIKNAAIGVTVDKICHSEQDDIYNFKTRYPLREKPEKKVVALLFAGRKQYVSILECYIRRNLVRNGGWLDEVVWIIHTQDQTDINFLEEIINEVPEYTQHIARSYHDAYSILERDTIYVKIDDDVVFMEDHTIPAIVKRLDDNPQYSIVSANVMNQPALSWVHYHLGAIHPYLPELEKPDDFVENRAEVHDWRLSSTPAWHGPENYTFNRTAGPPFEGHRWLRLPDTHLVEETPAGAMGGDGREYNEASIGWSSWAIAAQQHYSFLENVERKQLWRYKFDLWYYHFDRLSINFIAFDGSTLLDNPVPEGADDEIYLTKVMPKNISRPAVLDGSGMAVHFSFSIHIGDLKTTDLLARYRNYADEFICGKEMGSPRA</sequence>